<evidence type="ECO:0000313" key="4">
    <source>
        <dbReference type="EMBL" id="TAY51978.1"/>
    </source>
</evidence>
<feature type="binding site" evidence="2">
    <location>
        <position position="173"/>
    </location>
    <ligand>
        <name>a divalent metal cation</name>
        <dbReference type="ChEBI" id="CHEBI:60240"/>
    </ligand>
</feature>
<dbReference type="InterPro" id="IPR013658">
    <property type="entry name" value="SGL"/>
</dbReference>
<feature type="binding site" evidence="2">
    <location>
        <position position="124"/>
    </location>
    <ligand>
        <name>substrate</name>
    </ligand>
</feature>
<dbReference type="AlphaFoldDB" id="A0A7M3DTF0"/>
<dbReference type="InterPro" id="IPR011042">
    <property type="entry name" value="6-blade_b-propeller_TolB-like"/>
</dbReference>
<name>A0A7M3DTF0_RHILE</name>
<feature type="binding site" evidence="2">
    <location>
        <position position="229"/>
    </location>
    <ligand>
        <name>a divalent metal cation</name>
        <dbReference type="ChEBI" id="CHEBI:60240"/>
    </ligand>
</feature>
<comment type="cofactor">
    <cofactor evidence="2">
        <name>Zn(2+)</name>
        <dbReference type="ChEBI" id="CHEBI:29105"/>
    </cofactor>
    <text evidence="2">Binds 1 divalent metal cation per subunit.</text>
</comment>
<organism evidence="4 5">
    <name type="scientific">Rhizobium leguminosarum</name>
    <dbReference type="NCBI Taxonomy" id="384"/>
    <lineage>
        <taxon>Bacteria</taxon>
        <taxon>Pseudomonadati</taxon>
        <taxon>Pseudomonadota</taxon>
        <taxon>Alphaproteobacteria</taxon>
        <taxon>Hyphomicrobiales</taxon>
        <taxon>Rhizobiaceae</taxon>
        <taxon>Rhizobium/Agrobacterium group</taxon>
        <taxon>Rhizobium</taxon>
    </lineage>
</organism>
<proteinExistence type="predicted"/>
<comment type="caution">
    <text evidence="4">The sequence shown here is derived from an EMBL/GenBank/DDBJ whole genome shotgun (WGS) entry which is preliminary data.</text>
</comment>
<feature type="active site" description="Proton donor/acceptor" evidence="1">
    <location>
        <position position="229"/>
    </location>
</feature>
<dbReference type="InterPro" id="IPR005511">
    <property type="entry name" value="SMP-30"/>
</dbReference>
<keyword evidence="2" id="KW-0479">Metal-binding</keyword>
<dbReference type="GO" id="GO:0046872">
    <property type="term" value="F:metal ion binding"/>
    <property type="evidence" value="ECO:0007669"/>
    <property type="project" value="UniProtKB-KW"/>
</dbReference>
<dbReference type="Proteomes" id="UP000292974">
    <property type="component" value="Unassembled WGS sequence"/>
</dbReference>
<evidence type="ECO:0000313" key="5">
    <source>
        <dbReference type="Proteomes" id="UP000292974"/>
    </source>
</evidence>
<dbReference type="EMBL" id="SIOP01000001">
    <property type="protein sequence ID" value="TAY51978.1"/>
    <property type="molecule type" value="Genomic_DNA"/>
</dbReference>
<accession>A0A7M3DTF0</accession>
<dbReference type="PANTHER" id="PTHR47572:SF5">
    <property type="entry name" value="BLR2277 PROTEIN"/>
    <property type="match status" value="1"/>
</dbReference>
<evidence type="ECO:0000259" key="3">
    <source>
        <dbReference type="Pfam" id="PF08450"/>
    </source>
</evidence>
<dbReference type="InterPro" id="IPR051262">
    <property type="entry name" value="SMP-30/CGR1_Lactonase"/>
</dbReference>
<protein>
    <submittedName>
        <fullName evidence="4">SMP-30/gluconolactonase/LRE family protein</fullName>
    </submittedName>
</protein>
<gene>
    <name evidence="4" type="ORF">ELH90_10015</name>
</gene>
<dbReference type="Pfam" id="PF08450">
    <property type="entry name" value="SGL"/>
    <property type="match status" value="1"/>
</dbReference>
<evidence type="ECO:0000256" key="2">
    <source>
        <dbReference type="PIRSR" id="PIRSR605511-2"/>
    </source>
</evidence>
<sequence>MQMPKVDVSILARGLRFPEGPVAMSDGSVFVVELSGKAIKRISSDGEVSIIVDAGGSPNGMAVGPDGALYICNNGGLIFPESHFPSVGIASDYRGGYIQRLDLKSYTISELYTHCEDRRLSAPNDLVFDSHGGFYFTDLGKRHSTHRDHGGVYYAKADGSLITRVVYPLLTPNGIGLSPDGNRLYVADTETARLYAYDIRAPGKIDLLPFPAPYGATVLVGLPGYQRFDSLAVDQEGNICIATLGSGTLTVVSPSGELMEQIEFDETYPTNVCFGGPNNHTAYVTLSETGRLVSFPWRRPGLKLNFNL</sequence>
<feature type="domain" description="SMP-30/Gluconolactonase/LRE-like region" evidence="3">
    <location>
        <begin position="17"/>
        <end position="286"/>
    </location>
</feature>
<reference evidence="4 5" key="1">
    <citation type="submission" date="2019-02" db="EMBL/GenBank/DDBJ databases">
        <title>The genomic architecture of introgression among sibling species of bacteria.</title>
        <authorList>
            <person name="Cavassim M.I.A."/>
            <person name="Moeskjaer S."/>
            <person name="Moslemi C."/>
            <person name="Fields B."/>
            <person name="Bachmann A."/>
            <person name="Vilhjalmsson B."/>
            <person name="Schierup M.H."/>
            <person name="Young J.P.W."/>
            <person name="Andersen S.U."/>
        </authorList>
    </citation>
    <scope>NUCLEOTIDE SEQUENCE [LARGE SCALE GENOMIC DNA]</scope>
    <source>
        <strain evidence="4 5">SM135B</strain>
    </source>
</reference>
<dbReference type="PRINTS" id="PR01790">
    <property type="entry name" value="SMP30FAMILY"/>
</dbReference>
<dbReference type="SUPFAM" id="SSF63829">
    <property type="entry name" value="Calcium-dependent phosphotriesterase"/>
    <property type="match status" value="1"/>
</dbReference>
<keyword evidence="2" id="KW-0862">Zinc</keyword>
<dbReference type="Gene3D" id="2.120.10.30">
    <property type="entry name" value="TolB, C-terminal domain"/>
    <property type="match status" value="1"/>
</dbReference>
<evidence type="ECO:0000256" key="1">
    <source>
        <dbReference type="PIRSR" id="PIRSR605511-1"/>
    </source>
</evidence>
<dbReference type="PANTHER" id="PTHR47572">
    <property type="entry name" value="LIPOPROTEIN-RELATED"/>
    <property type="match status" value="1"/>
</dbReference>